<gene>
    <name evidence="3" type="ORF">VKT23_002519</name>
</gene>
<name>A0ABR1K2N9_9AGAR</name>
<dbReference type="SUPFAM" id="SSF52499">
    <property type="entry name" value="Isochorismatase-like hydrolases"/>
    <property type="match status" value="1"/>
</dbReference>
<dbReference type="Pfam" id="PF00857">
    <property type="entry name" value="Isochorismatase"/>
    <property type="match status" value="1"/>
</dbReference>
<dbReference type="InterPro" id="IPR000868">
    <property type="entry name" value="Isochorismatase-like_dom"/>
</dbReference>
<evidence type="ECO:0000256" key="1">
    <source>
        <dbReference type="ARBA" id="ARBA00006336"/>
    </source>
</evidence>
<keyword evidence="4" id="KW-1185">Reference proteome</keyword>
<dbReference type="Gene3D" id="3.40.50.850">
    <property type="entry name" value="Isochorismatase-like"/>
    <property type="match status" value="1"/>
</dbReference>
<accession>A0ABR1K2N9</accession>
<evidence type="ECO:0000313" key="3">
    <source>
        <dbReference type="EMBL" id="KAK7471104.1"/>
    </source>
</evidence>
<sequence length="208" mass="22765">MSTLFFVCDLQSKFRPAIHGFDHVVATTSKMLRFAKLMEYHVVVTTQNTKALGPVDPSLDIDSLGPLCLGTIDKTLFSMLTPEVADLITPNPSAFVIMGIEAHICVLQTTIDLRKRYPDSTVYVLADGVSSCNPHEVPIAFERLRSLGAVVTTSESLAFQFIGDASHPKFKEFARLVKEEKEKTRLAGEALIPANNVQCTAGNLKSPI</sequence>
<proteinExistence type="inferred from homology"/>
<dbReference type="Proteomes" id="UP001498398">
    <property type="component" value="Unassembled WGS sequence"/>
</dbReference>
<dbReference type="PANTHER" id="PTHR14119:SF3">
    <property type="entry name" value="ISOCHORISMATASE DOMAIN-CONTAINING PROTEIN 2"/>
    <property type="match status" value="1"/>
</dbReference>
<organism evidence="3 4">
    <name type="scientific">Marasmiellus scandens</name>
    <dbReference type="NCBI Taxonomy" id="2682957"/>
    <lineage>
        <taxon>Eukaryota</taxon>
        <taxon>Fungi</taxon>
        <taxon>Dikarya</taxon>
        <taxon>Basidiomycota</taxon>
        <taxon>Agaricomycotina</taxon>
        <taxon>Agaricomycetes</taxon>
        <taxon>Agaricomycetidae</taxon>
        <taxon>Agaricales</taxon>
        <taxon>Marasmiineae</taxon>
        <taxon>Omphalotaceae</taxon>
        <taxon>Marasmiellus</taxon>
    </lineage>
</organism>
<protein>
    <recommendedName>
        <fullName evidence="2">Isochorismatase-like domain-containing protein</fullName>
    </recommendedName>
</protein>
<comment type="caution">
    <text evidence="3">The sequence shown here is derived from an EMBL/GenBank/DDBJ whole genome shotgun (WGS) entry which is preliminary data.</text>
</comment>
<comment type="similarity">
    <text evidence="1">Belongs to the isochorismatase family.</text>
</comment>
<reference evidence="3 4" key="1">
    <citation type="submission" date="2024-01" db="EMBL/GenBank/DDBJ databases">
        <title>A draft genome for the cacao thread blight pathogen Marasmiellus scandens.</title>
        <authorList>
            <person name="Baruah I.K."/>
            <person name="Leung J."/>
            <person name="Bukari Y."/>
            <person name="Amoako-Attah I."/>
            <person name="Meinhardt L.W."/>
            <person name="Bailey B.A."/>
            <person name="Cohen S.P."/>
        </authorList>
    </citation>
    <scope>NUCLEOTIDE SEQUENCE [LARGE SCALE GENOMIC DNA]</scope>
    <source>
        <strain evidence="3 4">GH-19</strain>
    </source>
</reference>
<evidence type="ECO:0000313" key="4">
    <source>
        <dbReference type="Proteomes" id="UP001498398"/>
    </source>
</evidence>
<dbReference type="EMBL" id="JBANRG010000002">
    <property type="protein sequence ID" value="KAK7471104.1"/>
    <property type="molecule type" value="Genomic_DNA"/>
</dbReference>
<dbReference type="InterPro" id="IPR036380">
    <property type="entry name" value="Isochorismatase-like_sf"/>
</dbReference>
<dbReference type="PANTHER" id="PTHR14119">
    <property type="entry name" value="HYDROLASE"/>
    <property type="match status" value="1"/>
</dbReference>
<dbReference type="InterPro" id="IPR050993">
    <property type="entry name" value="Isochorismatase_domain"/>
</dbReference>
<feature type="domain" description="Isochorismatase-like" evidence="2">
    <location>
        <begin position="3"/>
        <end position="155"/>
    </location>
</feature>
<evidence type="ECO:0000259" key="2">
    <source>
        <dbReference type="Pfam" id="PF00857"/>
    </source>
</evidence>